<dbReference type="Proteomes" id="UP000485880">
    <property type="component" value="Unassembled WGS sequence"/>
</dbReference>
<evidence type="ECO:0000313" key="3">
    <source>
        <dbReference type="Proteomes" id="UP000485880"/>
    </source>
</evidence>
<feature type="compositionally biased region" description="Low complexity" evidence="1">
    <location>
        <begin position="22"/>
        <end position="37"/>
    </location>
</feature>
<protein>
    <submittedName>
        <fullName evidence="2">Uncharacterized protein</fullName>
    </submittedName>
</protein>
<comment type="caution">
    <text evidence="2">The sequence shown here is derived from an EMBL/GenBank/DDBJ whole genome shotgun (WGS) entry which is preliminary data.</text>
</comment>
<feature type="region of interest" description="Disordered" evidence="1">
    <location>
        <begin position="231"/>
        <end position="266"/>
    </location>
</feature>
<evidence type="ECO:0000313" key="2">
    <source>
        <dbReference type="EMBL" id="VTZ49323.1"/>
    </source>
</evidence>
<sequence>MSRRAVGRKLMRWPLSRRAKRSATSSRSSNMLSSGRSTAGRRVAWSSCRRIWSSSEPSTIISSRPSASARSTSAGPKAPGSKDEAASNPVGAGSRISVAGETSGTHMTGSSPTGDAGSWAKAQPPSPSETDAGSLCVDGSARDLALGADEIAAVVGVAAQKFGGKAGTFEAVQAINRLRRAPILRGHGVSSRLSSLEAGRHDPENSSAKVVLKVASRVAASRGSVGRRFTASGVQAGADSLPPSSSGPAPDGFHEPFWHGRAPGPD</sequence>
<feature type="compositionally biased region" description="Low complexity" evidence="1">
    <location>
        <begin position="53"/>
        <end position="73"/>
    </location>
</feature>
<organism evidence="2 3">
    <name type="scientific">Methylocella tundrae</name>
    <dbReference type="NCBI Taxonomy" id="227605"/>
    <lineage>
        <taxon>Bacteria</taxon>
        <taxon>Pseudomonadati</taxon>
        <taxon>Pseudomonadota</taxon>
        <taxon>Alphaproteobacteria</taxon>
        <taxon>Hyphomicrobiales</taxon>
        <taxon>Beijerinckiaceae</taxon>
        <taxon>Methylocella</taxon>
    </lineage>
</organism>
<reference evidence="2 3" key="1">
    <citation type="submission" date="2019-05" db="EMBL/GenBank/DDBJ databases">
        <authorList>
            <person name="Farhan Ul Haque M."/>
        </authorList>
    </citation>
    <scope>NUCLEOTIDE SEQUENCE [LARGE SCALE GENOMIC DNA]</scope>
    <source>
        <strain evidence="2">2</strain>
    </source>
</reference>
<dbReference type="AlphaFoldDB" id="A0A8B6M4N8"/>
<proteinExistence type="predicted"/>
<evidence type="ECO:0000256" key="1">
    <source>
        <dbReference type="SAM" id="MobiDB-lite"/>
    </source>
</evidence>
<keyword evidence="3" id="KW-1185">Reference proteome</keyword>
<accession>A0A8B6M4N8</accession>
<name>A0A8B6M4N8_METTU</name>
<feature type="region of interest" description="Disordered" evidence="1">
    <location>
        <begin position="1"/>
        <end position="135"/>
    </location>
</feature>
<gene>
    <name evidence="2" type="ORF">MPC4_150105</name>
</gene>
<dbReference type="EMBL" id="CABFMQ020000057">
    <property type="protein sequence ID" value="VTZ49323.1"/>
    <property type="molecule type" value="Genomic_DNA"/>
</dbReference>
<feature type="compositionally biased region" description="Basic residues" evidence="1">
    <location>
        <begin position="1"/>
        <end position="21"/>
    </location>
</feature>
<feature type="compositionally biased region" description="Polar residues" evidence="1">
    <location>
        <begin position="100"/>
        <end position="113"/>
    </location>
</feature>